<dbReference type="EMBL" id="KV417740">
    <property type="protein sequence ID" value="KZP07784.1"/>
    <property type="molecule type" value="Genomic_DNA"/>
</dbReference>
<dbReference type="SUPFAM" id="SSF53474">
    <property type="entry name" value="alpha/beta-Hydrolases"/>
    <property type="match status" value="1"/>
</dbReference>
<dbReference type="GO" id="GO:0030600">
    <property type="term" value="F:feruloyl esterase activity"/>
    <property type="evidence" value="ECO:0007669"/>
    <property type="project" value="UniProtKB-EC"/>
</dbReference>
<comment type="subcellular location">
    <subcellularLocation>
        <location evidence="1">Secreted</location>
    </subcellularLocation>
</comment>
<accession>A0A165WPE4</accession>
<evidence type="ECO:0000256" key="3">
    <source>
        <dbReference type="ARBA" id="ARBA00022525"/>
    </source>
</evidence>
<dbReference type="PANTHER" id="PTHR38050">
    <property type="match status" value="1"/>
</dbReference>
<evidence type="ECO:0000256" key="4">
    <source>
        <dbReference type="ARBA" id="ARBA00022651"/>
    </source>
</evidence>
<evidence type="ECO:0000256" key="8">
    <source>
        <dbReference type="ARBA" id="ARBA00023326"/>
    </source>
</evidence>
<dbReference type="STRING" id="436010.A0A165WPE4"/>
<dbReference type="PANTHER" id="PTHR38050:SF2">
    <property type="entry name" value="FERULOYL ESTERASE C-RELATED"/>
    <property type="match status" value="1"/>
</dbReference>
<keyword evidence="7" id="KW-0119">Carbohydrate metabolism</keyword>
<dbReference type="EC" id="3.1.1.73" evidence="2"/>
<feature type="signal peptide" evidence="10">
    <location>
        <begin position="1"/>
        <end position="18"/>
    </location>
</feature>
<gene>
    <name evidence="11" type="ORF">FIBSPDRAFT_965358</name>
</gene>
<dbReference type="Proteomes" id="UP000076532">
    <property type="component" value="Unassembled WGS sequence"/>
</dbReference>
<evidence type="ECO:0000256" key="7">
    <source>
        <dbReference type="ARBA" id="ARBA00023277"/>
    </source>
</evidence>
<keyword evidence="8" id="KW-0624">Polysaccharide degradation</keyword>
<evidence type="ECO:0000313" key="12">
    <source>
        <dbReference type="Proteomes" id="UP000076532"/>
    </source>
</evidence>
<reference evidence="11 12" key="1">
    <citation type="journal article" date="2016" name="Mol. Biol. Evol.">
        <title>Comparative Genomics of Early-Diverging Mushroom-Forming Fungi Provides Insights into the Origins of Lignocellulose Decay Capabilities.</title>
        <authorList>
            <person name="Nagy L.G."/>
            <person name="Riley R."/>
            <person name="Tritt A."/>
            <person name="Adam C."/>
            <person name="Daum C."/>
            <person name="Floudas D."/>
            <person name="Sun H."/>
            <person name="Yadav J.S."/>
            <person name="Pangilinan J."/>
            <person name="Larsson K.H."/>
            <person name="Matsuura K."/>
            <person name="Barry K."/>
            <person name="Labutti K."/>
            <person name="Kuo R."/>
            <person name="Ohm R.A."/>
            <person name="Bhattacharya S.S."/>
            <person name="Shirouzu T."/>
            <person name="Yoshinaga Y."/>
            <person name="Martin F.M."/>
            <person name="Grigoriev I.V."/>
            <person name="Hibbett D.S."/>
        </authorList>
    </citation>
    <scope>NUCLEOTIDE SEQUENCE [LARGE SCALE GENOMIC DNA]</scope>
    <source>
        <strain evidence="11 12">CBS 109695</strain>
    </source>
</reference>
<name>A0A165WPE4_9AGAM</name>
<dbReference type="OrthoDB" id="424610at2759"/>
<sequence length="331" mass="34648">MVSLHLSFLLSLFSLACSLPHSPAAFKRAADGCGASSPWTFDSTGHANITLGDRSFVVHIPENYQENDAHAVVLSFHGYGENPQNQELISGLSENGLLLNKKGIIAVYPLGVVGIGRDDGDAPGPAWQGAPYAQSDVDDVAFTKDVVAEVSGNLCVDSGRIYASGKSNGGGFTNILACDSTASSLFAAFALVSAALYAGAYPLSGCTPGDTVPLINFHGLADTIIPFDGQLADKENDAAYVLPNITVYRQDWALRDGCATTVSLSLTHPFTNTTLKEWGCSSTDARAVVRGYTVDGLGHSWPSTLGLDGGVTTFNATTAAILPFFDAHVLP</sequence>
<proteinExistence type="predicted"/>
<evidence type="ECO:0000256" key="1">
    <source>
        <dbReference type="ARBA" id="ARBA00004613"/>
    </source>
</evidence>
<keyword evidence="6" id="KW-0378">Hydrolase</keyword>
<evidence type="ECO:0000313" key="11">
    <source>
        <dbReference type="EMBL" id="KZP07784.1"/>
    </source>
</evidence>
<organism evidence="11 12">
    <name type="scientific">Athelia psychrophila</name>
    <dbReference type="NCBI Taxonomy" id="1759441"/>
    <lineage>
        <taxon>Eukaryota</taxon>
        <taxon>Fungi</taxon>
        <taxon>Dikarya</taxon>
        <taxon>Basidiomycota</taxon>
        <taxon>Agaricomycotina</taxon>
        <taxon>Agaricomycetes</taxon>
        <taxon>Agaricomycetidae</taxon>
        <taxon>Atheliales</taxon>
        <taxon>Atheliaceae</taxon>
        <taxon>Athelia</taxon>
    </lineage>
</organism>
<dbReference type="InterPro" id="IPR029058">
    <property type="entry name" value="AB_hydrolase_fold"/>
</dbReference>
<dbReference type="GO" id="GO:0005576">
    <property type="term" value="C:extracellular region"/>
    <property type="evidence" value="ECO:0007669"/>
    <property type="project" value="UniProtKB-SubCell"/>
</dbReference>
<dbReference type="GO" id="GO:0045493">
    <property type="term" value="P:xylan catabolic process"/>
    <property type="evidence" value="ECO:0007669"/>
    <property type="project" value="UniProtKB-KW"/>
</dbReference>
<evidence type="ECO:0000256" key="6">
    <source>
        <dbReference type="ARBA" id="ARBA00022801"/>
    </source>
</evidence>
<keyword evidence="12" id="KW-1185">Reference proteome</keyword>
<evidence type="ECO:0000256" key="9">
    <source>
        <dbReference type="ARBA" id="ARBA00034075"/>
    </source>
</evidence>
<evidence type="ECO:0000256" key="10">
    <source>
        <dbReference type="SAM" id="SignalP"/>
    </source>
</evidence>
<evidence type="ECO:0000256" key="2">
    <source>
        <dbReference type="ARBA" id="ARBA00013091"/>
    </source>
</evidence>
<keyword evidence="3" id="KW-0964">Secreted</keyword>
<dbReference type="AlphaFoldDB" id="A0A165WPE4"/>
<dbReference type="InterPro" id="IPR043595">
    <property type="entry name" value="FaeB/C/D"/>
</dbReference>
<protein>
    <recommendedName>
        <fullName evidence="2">feruloyl esterase</fullName>
        <ecNumber evidence="2">3.1.1.73</ecNumber>
    </recommendedName>
</protein>
<keyword evidence="5 10" id="KW-0732">Signal</keyword>
<feature type="chain" id="PRO_5007868646" description="feruloyl esterase" evidence="10">
    <location>
        <begin position="19"/>
        <end position="331"/>
    </location>
</feature>
<keyword evidence="4" id="KW-0858">Xylan degradation</keyword>
<evidence type="ECO:0000256" key="5">
    <source>
        <dbReference type="ARBA" id="ARBA00022729"/>
    </source>
</evidence>
<dbReference type="Gene3D" id="3.40.50.1820">
    <property type="entry name" value="alpha/beta hydrolase"/>
    <property type="match status" value="1"/>
</dbReference>
<comment type="catalytic activity">
    <reaction evidence="9">
        <text>feruloyl-polysaccharide + H2O = ferulate + polysaccharide.</text>
        <dbReference type="EC" id="3.1.1.73"/>
    </reaction>
</comment>